<evidence type="ECO:0000313" key="8">
    <source>
        <dbReference type="EMBL" id="KAK7070935.1"/>
    </source>
</evidence>
<feature type="transmembrane region" description="Helical" evidence="6">
    <location>
        <begin position="7"/>
        <end position="28"/>
    </location>
</feature>
<evidence type="ECO:0000256" key="5">
    <source>
        <dbReference type="ARBA" id="ARBA00023136"/>
    </source>
</evidence>
<dbReference type="Proteomes" id="UP001381693">
    <property type="component" value="Unassembled WGS sequence"/>
</dbReference>
<keyword evidence="4 6" id="KW-1133">Transmembrane helix</keyword>
<proteinExistence type="predicted"/>
<feature type="transmembrane region" description="Helical" evidence="6">
    <location>
        <begin position="149"/>
        <end position="171"/>
    </location>
</feature>
<gene>
    <name evidence="8" type="ORF">SK128_000157</name>
</gene>
<comment type="caution">
    <text evidence="8">The sequence shown here is derived from an EMBL/GenBank/DDBJ whole genome shotgun (WGS) entry which is preliminary data.</text>
</comment>
<protein>
    <recommendedName>
        <fullName evidence="7">ABC-2 type transporter transmembrane domain-containing protein</fullName>
    </recommendedName>
</protein>
<name>A0AAN8WRI7_HALRR</name>
<organism evidence="8 9">
    <name type="scientific">Halocaridina rubra</name>
    <name type="common">Hawaiian red shrimp</name>
    <dbReference type="NCBI Taxonomy" id="373956"/>
    <lineage>
        <taxon>Eukaryota</taxon>
        <taxon>Metazoa</taxon>
        <taxon>Ecdysozoa</taxon>
        <taxon>Arthropoda</taxon>
        <taxon>Crustacea</taxon>
        <taxon>Multicrustacea</taxon>
        <taxon>Malacostraca</taxon>
        <taxon>Eumalacostraca</taxon>
        <taxon>Eucarida</taxon>
        <taxon>Decapoda</taxon>
        <taxon>Pleocyemata</taxon>
        <taxon>Caridea</taxon>
        <taxon>Atyoidea</taxon>
        <taxon>Atyidae</taxon>
        <taxon>Halocaridina</taxon>
    </lineage>
</organism>
<dbReference type="AlphaFoldDB" id="A0AAN8WRI7"/>
<keyword evidence="5 6" id="KW-0472">Membrane</keyword>
<reference evidence="8 9" key="1">
    <citation type="submission" date="2023-11" db="EMBL/GenBank/DDBJ databases">
        <title>Halocaridina rubra genome assembly.</title>
        <authorList>
            <person name="Smith C."/>
        </authorList>
    </citation>
    <scope>NUCLEOTIDE SEQUENCE [LARGE SCALE GENOMIC DNA]</scope>
    <source>
        <strain evidence="8">EP-1</strain>
        <tissue evidence="8">Whole</tissue>
    </source>
</reference>
<evidence type="ECO:0000256" key="4">
    <source>
        <dbReference type="ARBA" id="ARBA00022989"/>
    </source>
</evidence>
<sequence length="178" mass="19835">MVGELPLTIALPTFYLLISYPMMGYYSVPAALKTLVILLIGTLVGQSFGLLIGAVCEDLQRGITIAAIFTFFTQLFGGYLASCIPPWLTWAKYLSIVHYTFQDMNIVEFTHDNPINCSASNSRFRSCIGGQTTIDVNEILEESGCNLPLWANSAILIGFMIITRLLTYLVLRFLHRPK</sequence>
<dbReference type="PANTHER" id="PTHR48041:SF63">
    <property type="entry name" value="EARLY GENE AT 23, ISOFORM C"/>
    <property type="match status" value="1"/>
</dbReference>
<keyword evidence="2" id="KW-0813">Transport</keyword>
<evidence type="ECO:0000256" key="1">
    <source>
        <dbReference type="ARBA" id="ARBA00004141"/>
    </source>
</evidence>
<keyword evidence="3 6" id="KW-0812">Transmembrane</keyword>
<evidence type="ECO:0000256" key="2">
    <source>
        <dbReference type="ARBA" id="ARBA00022448"/>
    </source>
</evidence>
<keyword evidence="9" id="KW-1185">Reference proteome</keyword>
<evidence type="ECO:0000259" key="7">
    <source>
        <dbReference type="Pfam" id="PF01061"/>
    </source>
</evidence>
<dbReference type="Pfam" id="PF01061">
    <property type="entry name" value="ABC2_membrane"/>
    <property type="match status" value="1"/>
</dbReference>
<dbReference type="GO" id="GO:0005886">
    <property type="term" value="C:plasma membrane"/>
    <property type="evidence" value="ECO:0007669"/>
    <property type="project" value="TreeGrafter"/>
</dbReference>
<evidence type="ECO:0000256" key="3">
    <source>
        <dbReference type="ARBA" id="ARBA00022692"/>
    </source>
</evidence>
<dbReference type="InterPro" id="IPR050352">
    <property type="entry name" value="ABCG_transporters"/>
</dbReference>
<dbReference type="EMBL" id="JAXCGZ010015187">
    <property type="protein sequence ID" value="KAK7070935.1"/>
    <property type="molecule type" value="Genomic_DNA"/>
</dbReference>
<feature type="domain" description="ABC-2 type transporter transmembrane" evidence="7">
    <location>
        <begin position="1"/>
        <end position="109"/>
    </location>
</feature>
<feature type="transmembrane region" description="Helical" evidence="6">
    <location>
        <begin position="63"/>
        <end position="88"/>
    </location>
</feature>
<dbReference type="InterPro" id="IPR013525">
    <property type="entry name" value="ABC2_TM"/>
</dbReference>
<evidence type="ECO:0000313" key="9">
    <source>
        <dbReference type="Proteomes" id="UP001381693"/>
    </source>
</evidence>
<comment type="subcellular location">
    <subcellularLocation>
        <location evidence="1">Membrane</location>
        <topology evidence="1">Multi-pass membrane protein</topology>
    </subcellularLocation>
</comment>
<feature type="transmembrane region" description="Helical" evidence="6">
    <location>
        <begin position="34"/>
        <end position="56"/>
    </location>
</feature>
<dbReference type="PANTHER" id="PTHR48041">
    <property type="entry name" value="ABC TRANSPORTER G FAMILY MEMBER 28"/>
    <property type="match status" value="1"/>
</dbReference>
<evidence type="ECO:0000256" key="6">
    <source>
        <dbReference type="SAM" id="Phobius"/>
    </source>
</evidence>
<dbReference type="GO" id="GO:0140359">
    <property type="term" value="F:ABC-type transporter activity"/>
    <property type="evidence" value="ECO:0007669"/>
    <property type="project" value="InterPro"/>
</dbReference>
<accession>A0AAN8WRI7</accession>